<evidence type="ECO:0000256" key="12">
    <source>
        <dbReference type="SAM" id="Phobius"/>
    </source>
</evidence>
<dbReference type="InterPro" id="IPR045851">
    <property type="entry name" value="AMP-bd_C_sf"/>
</dbReference>
<keyword evidence="7 12" id="KW-0472">Membrane</keyword>
<dbReference type="PRINTS" id="PR01009">
    <property type="entry name" value="FLGMRINGFLIF"/>
</dbReference>
<dbReference type="RefSeq" id="WP_154530955.1">
    <property type="nucleotide sequence ID" value="NZ_VULX01000007.1"/>
</dbReference>
<dbReference type="PANTHER" id="PTHR30046">
    <property type="entry name" value="FLAGELLAR M-RING PROTEIN"/>
    <property type="match status" value="1"/>
</dbReference>
<dbReference type="NCBIfam" id="TIGR00206">
    <property type="entry name" value="fliF"/>
    <property type="match status" value="1"/>
</dbReference>
<comment type="similarity">
    <text evidence="3 9">Belongs to the FliF family.</text>
</comment>
<feature type="domain" description="Flagellar M-ring N-terminal" evidence="13">
    <location>
        <begin position="45"/>
        <end position="217"/>
    </location>
</feature>
<keyword evidence="15" id="KW-0282">Flagellum</keyword>
<evidence type="ECO:0000256" key="2">
    <source>
        <dbReference type="ARBA" id="ARBA00004651"/>
    </source>
</evidence>
<name>A0A7X2MXV3_9CLOT</name>
<protein>
    <recommendedName>
        <fullName evidence="9">Flagellar M-ring protein</fullName>
    </recommendedName>
</protein>
<keyword evidence="15" id="KW-0966">Cell projection</keyword>
<evidence type="ECO:0000256" key="10">
    <source>
        <dbReference type="SAM" id="Coils"/>
    </source>
</evidence>
<reference evidence="15 16" key="1">
    <citation type="submission" date="2019-08" db="EMBL/GenBank/DDBJ databases">
        <title>In-depth cultivation of the pig gut microbiome towards novel bacterial diversity and tailored functional studies.</title>
        <authorList>
            <person name="Wylensek D."/>
            <person name="Hitch T.C.A."/>
            <person name="Clavel T."/>
        </authorList>
    </citation>
    <scope>NUCLEOTIDE SEQUENCE [LARGE SCALE GENOMIC DNA]</scope>
    <source>
        <strain evidence="15 16">WCA-383-APC-5B</strain>
    </source>
</reference>
<evidence type="ECO:0000256" key="7">
    <source>
        <dbReference type="ARBA" id="ARBA00023136"/>
    </source>
</evidence>
<dbReference type="GO" id="GO:0005886">
    <property type="term" value="C:plasma membrane"/>
    <property type="evidence" value="ECO:0007669"/>
    <property type="project" value="UniProtKB-SubCell"/>
</dbReference>
<feature type="compositionally biased region" description="Low complexity" evidence="11">
    <location>
        <begin position="318"/>
        <end position="335"/>
    </location>
</feature>
<dbReference type="AlphaFoldDB" id="A0A7X2MXV3"/>
<dbReference type="InterPro" id="IPR006182">
    <property type="entry name" value="FliF_N_dom"/>
</dbReference>
<dbReference type="GO" id="GO:0009431">
    <property type="term" value="C:bacterial-type flagellum basal body, MS ring"/>
    <property type="evidence" value="ECO:0007669"/>
    <property type="project" value="InterPro"/>
</dbReference>
<dbReference type="Gene3D" id="3.30.300.30">
    <property type="match status" value="1"/>
</dbReference>
<keyword evidence="5 12" id="KW-0812">Transmembrane</keyword>
<accession>A0A7X2MXV3</accession>
<evidence type="ECO:0000256" key="8">
    <source>
        <dbReference type="ARBA" id="ARBA00023143"/>
    </source>
</evidence>
<evidence type="ECO:0000256" key="9">
    <source>
        <dbReference type="PIRNR" id="PIRNR004862"/>
    </source>
</evidence>
<feature type="transmembrane region" description="Helical" evidence="12">
    <location>
        <begin position="21"/>
        <end position="42"/>
    </location>
</feature>
<evidence type="ECO:0000256" key="3">
    <source>
        <dbReference type="ARBA" id="ARBA00007971"/>
    </source>
</evidence>
<gene>
    <name evidence="15" type="primary">fliF</name>
    <name evidence="15" type="ORF">FYJ33_06540</name>
</gene>
<feature type="transmembrane region" description="Helical" evidence="12">
    <location>
        <begin position="433"/>
        <end position="456"/>
    </location>
</feature>
<keyword evidence="10" id="KW-0175">Coiled coil</keyword>
<evidence type="ECO:0000256" key="11">
    <source>
        <dbReference type="SAM" id="MobiDB-lite"/>
    </source>
</evidence>
<evidence type="ECO:0000313" key="16">
    <source>
        <dbReference type="Proteomes" id="UP000460287"/>
    </source>
</evidence>
<dbReference type="GO" id="GO:0071973">
    <property type="term" value="P:bacterial-type flagellum-dependent cell motility"/>
    <property type="evidence" value="ECO:0007669"/>
    <property type="project" value="InterPro"/>
</dbReference>
<keyword evidence="15" id="KW-0969">Cilium</keyword>
<feature type="domain" description="Flagellar M-ring C-terminal" evidence="14">
    <location>
        <begin position="260"/>
        <end position="406"/>
    </location>
</feature>
<keyword evidence="16" id="KW-1185">Reference proteome</keyword>
<dbReference type="Pfam" id="PF08345">
    <property type="entry name" value="YscJ_FliF_C"/>
    <property type="match status" value="1"/>
</dbReference>
<proteinExistence type="inferred from homology"/>
<dbReference type="PANTHER" id="PTHR30046:SF0">
    <property type="entry name" value="FLAGELLAR M-RING PROTEIN"/>
    <property type="match status" value="1"/>
</dbReference>
<evidence type="ECO:0000259" key="13">
    <source>
        <dbReference type="Pfam" id="PF01514"/>
    </source>
</evidence>
<dbReference type="InterPro" id="IPR043427">
    <property type="entry name" value="YscJ/FliF"/>
</dbReference>
<comment type="caution">
    <text evidence="15">The sequence shown here is derived from an EMBL/GenBank/DDBJ whole genome shotgun (WGS) entry which is preliminary data.</text>
</comment>
<evidence type="ECO:0000256" key="5">
    <source>
        <dbReference type="ARBA" id="ARBA00022692"/>
    </source>
</evidence>
<comment type="subcellular location">
    <subcellularLocation>
        <location evidence="1 9">Bacterial flagellum basal body</location>
    </subcellularLocation>
    <subcellularLocation>
        <location evidence="2">Cell membrane</location>
        <topology evidence="2">Multi-pass membrane protein</topology>
    </subcellularLocation>
</comment>
<evidence type="ECO:0000259" key="14">
    <source>
        <dbReference type="Pfam" id="PF08345"/>
    </source>
</evidence>
<evidence type="ECO:0000256" key="1">
    <source>
        <dbReference type="ARBA" id="ARBA00004117"/>
    </source>
</evidence>
<evidence type="ECO:0000256" key="6">
    <source>
        <dbReference type="ARBA" id="ARBA00022989"/>
    </source>
</evidence>
<feature type="compositionally biased region" description="Polar residues" evidence="11">
    <location>
        <begin position="306"/>
        <end position="317"/>
    </location>
</feature>
<dbReference type="InterPro" id="IPR013556">
    <property type="entry name" value="Flag_M-ring_C"/>
</dbReference>
<dbReference type="InterPro" id="IPR000067">
    <property type="entry name" value="FlgMring_FliF"/>
</dbReference>
<feature type="region of interest" description="Disordered" evidence="11">
    <location>
        <begin position="296"/>
        <end position="341"/>
    </location>
</feature>
<organism evidence="15 16">
    <name type="scientific">Inconstantimicrobium porci</name>
    <dbReference type="NCBI Taxonomy" id="2652291"/>
    <lineage>
        <taxon>Bacteria</taxon>
        <taxon>Bacillati</taxon>
        <taxon>Bacillota</taxon>
        <taxon>Clostridia</taxon>
        <taxon>Eubacteriales</taxon>
        <taxon>Clostridiaceae</taxon>
        <taxon>Inconstantimicrobium</taxon>
    </lineage>
</organism>
<keyword evidence="4" id="KW-1003">Cell membrane</keyword>
<evidence type="ECO:0000256" key="4">
    <source>
        <dbReference type="ARBA" id="ARBA00022475"/>
    </source>
</evidence>
<feature type="coiled-coil region" evidence="10">
    <location>
        <begin position="404"/>
        <end position="431"/>
    </location>
</feature>
<dbReference type="Pfam" id="PF01514">
    <property type="entry name" value="YscJ_FliF"/>
    <property type="match status" value="1"/>
</dbReference>
<dbReference type="GO" id="GO:0003774">
    <property type="term" value="F:cytoskeletal motor activity"/>
    <property type="evidence" value="ECO:0007669"/>
    <property type="project" value="InterPro"/>
</dbReference>
<sequence length="531" mass="58831">MDKLKEKMKAIWDKVKALKKPVKIVLIVAISALIIGIVSLIISSSKNKYSVLFSNLEDKDAQTVVSKLKSDKIDYKVEGNKILVPTSSVSELRLQLAPEITGGSSGYELMDSQSSFGMTDEEFKIKKQRMLEGELEKSIKSFSEVETARVHITEANDSVFVTDKTPGKAAVTIKLKDGKELTKNQVKSIMSLVSGATKNIPKSNVEVVDDKMKLLSQGLYTENSDGTSTAEVADSESVDKQRVLETNYESKLEKSINELLEPVLGKDKIKAKVNVDLDFDSTQKTVVTPDPNKVIKSQKTIRDKNNAGTTSTTESPVDNNMSNTINDTNANNGNSQRDEQDTQYEVGKTEIKTISAPGEVKRVTASVVVDGTLDQTTTQAIQDLVSSAIGYKQERGDQISVAGMAFDQSAKEELKKQVEQMNADEEKAKKTRLYTILGIVGAVLLILIIGTVIFLVKKNKNEEDEYEEEMESTIDTVIGDDLEKEKAKFKSIDFDNDTEESHVEEEIKKYAKEKPDQVVDVIKSWLNESER</sequence>
<dbReference type="PIRSF" id="PIRSF004862">
    <property type="entry name" value="FliF"/>
    <property type="match status" value="1"/>
</dbReference>
<comment type="function">
    <text evidence="9">The M ring may be actively involved in energy transduction.</text>
</comment>
<keyword evidence="8 9" id="KW-0975">Bacterial flagellum</keyword>
<dbReference type="Proteomes" id="UP000460287">
    <property type="component" value="Unassembled WGS sequence"/>
</dbReference>
<keyword evidence="6 12" id="KW-1133">Transmembrane helix</keyword>
<evidence type="ECO:0000313" key="15">
    <source>
        <dbReference type="EMBL" id="MSR91073.1"/>
    </source>
</evidence>
<dbReference type="EMBL" id="VULX01000007">
    <property type="protein sequence ID" value="MSR91073.1"/>
    <property type="molecule type" value="Genomic_DNA"/>
</dbReference>